<keyword evidence="4" id="KW-1185">Reference proteome</keyword>
<feature type="region of interest" description="Disordered" evidence="1">
    <location>
        <begin position="1"/>
        <end position="20"/>
    </location>
</feature>
<feature type="region of interest" description="Disordered" evidence="1">
    <location>
        <begin position="533"/>
        <end position="552"/>
    </location>
</feature>
<reference evidence="3" key="1">
    <citation type="submission" date="2023-01" db="EMBL/GenBank/DDBJ databases">
        <title>The growth and conidiation of Purpureocillium lavendulum are regulated by nitrogen source and histone H3K14 acetylation.</title>
        <authorList>
            <person name="Tang P."/>
            <person name="Han J."/>
            <person name="Zhang C."/>
            <person name="Tang P."/>
            <person name="Qi F."/>
            <person name="Zhang K."/>
            <person name="Liang L."/>
        </authorList>
    </citation>
    <scope>NUCLEOTIDE SEQUENCE</scope>
    <source>
        <strain evidence="3">YMF1.00683</strain>
    </source>
</reference>
<feature type="compositionally biased region" description="Gly residues" evidence="1">
    <location>
        <begin position="384"/>
        <end position="399"/>
    </location>
</feature>
<name>A0AB34FV13_9HYPO</name>
<feature type="compositionally biased region" description="Low complexity" evidence="1">
    <location>
        <begin position="132"/>
        <end position="150"/>
    </location>
</feature>
<dbReference type="AlphaFoldDB" id="A0AB34FV13"/>
<gene>
    <name evidence="3" type="ORF">O9K51_03813</name>
</gene>
<evidence type="ECO:0000313" key="3">
    <source>
        <dbReference type="EMBL" id="KAJ6442638.1"/>
    </source>
</evidence>
<feature type="region of interest" description="Disordered" evidence="1">
    <location>
        <begin position="636"/>
        <end position="680"/>
    </location>
</feature>
<keyword evidence="2" id="KW-0472">Membrane</keyword>
<accession>A0AB34FV13</accession>
<comment type="caution">
    <text evidence="3">The sequence shown here is derived from an EMBL/GenBank/DDBJ whole genome shotgun (WGS) entry which is preliminary data.</text>
</comment>
<dbReference type="EMBL" id="JAQHRD010000003">
    <property type="protein sequence ID" value="KAJ6442638.1"/>
    <property type="molecule type" value="Genomic_DNA"/>
</dbReference>
<dbReference type="Proteomes" id="UP001163105">
    <property type="component" value="Unassembled WGS sequence"/>
</dbReference>
<keyword evidence="2" id="KW-0812">Transmembrane</keyword>
<proteinExistence type="predicted"/>
<feature type="compositionally biased region" description="Acidic residues" evidence="1">
    <location>
        <begin position="665"/>
        <end position="674"/>
    </location>
</feature>
<feature type="compositionally biased region" description="Basic and acidic residues" evidence="1">
    <location>
        <begin position="640"/>
        <end position="653"/>
    </location>
</feature>
<protein>
    <submittedName>
        <fullName evidence="3">Uncharacterized protein</fullName>
    </submittedName>
</protein>
<feature type="transmembrane region" description="Helical" evidence="2">
    <location>
        <begin position="172"/>
        <end position="194"/>
    </location>
</feature>
<evidence type="ECO:0000256" key="1">
    <source>
        <dbReference type="SAM" id="MobiDB-lite"/>
    </source>
</evidence>
<evidence type="ECO:0000256" key="2">
    <source>
        <dbReference type="SAM" id="Phobius"/>
    </source>
</evidence>
<feature type="region of interest" description="Disordered" evidence="1">
    <location>
        <begin position="126"/>
        <end position="153"/>
    </location>
</feature>
<keyword evidence="2" id="KW-1133">Transmembrane helix</keyword>
<organism evidence="3 4">
    <name type="scientific">Purpureocillium lavendulum</name>
    <dbReference type="NCBI Taxonomy" id="1247861"/>
    <lineage>
        <taxon>Eukaryota</taxon>
        <taxon>Fungi</taxon>
        <taxon>Dikarya</taxon>
        <taxon>Ascomycota</taxon>
        <taxon>Pezizomycotina</taxon>
        <taxon>Sordariomycetes</taxon>
        <taxon>Hypocreomycetidae</taxon>
        <taxon>Hypocreales</taxon>
        <taxon>Ophiocordycipitaceae</taxon>
        <taxon>Purpureocillium</taxon>
    </lineage>
</organism>
<evidence type="ECO:0000313" key="4">
    <source>
        <dbReference type="Proteomes" id="UP001163105"/>
    </source>
</evidence>
<feature type="region of interest" description="Disordered" evidence="1">
    <location>
        <begin position="592"/>
        <end position="617"/>
    </location>
</feature>
<feature type="region of interest" description="Disordered" evidence="1">
    <location>
        <begin position="380"/>
        <end position="399"/>
    </location>
</feature>
<sequence>MPASGRRWPDRDAPFSMPPLVRAPPSLADTVALDAAEEEVLVVAQLELGPVVGQLVVAVEAAPDELVVARALAGAAQRQVHPVHVLGADALGLDEDVALELVERRLLVRGSSGGASCRRLDLGLGDGRRAPQRQGVSGARRGAAQGRGEAPSALEGVAHDGRRSCRGCTVPVVMLMLMLMLVVVVVVLVLAPLLEEGLAGEVVDDVARRVRGEQADAGAVAEEAQVAVVGDDVDGRAAPGGLVGGHLALADVVDGADVAAVEADTRARAEEVAPRGVRGGRDERGREPELRAGFAPAKSVCAEEKGFVGPFVANVVVVAVVTYETRRLVAVQHHVPLTVVVEVPPLDGAGEAVVHAREAPAGAEGDAPPEALLRGGEVGEALAGEGGGGGEGGRVVGGEVGEDVDKQLRGEGGDGARRRGVAVDVRRERLDGEGGEGGDEVGRGERLRFGFVVAAALSRRGRGMRLGGGGRRRRPGLGGRRRGKVLLAIPLVDAMVQPIRLAVELEAVAHAALGLLLHSFLVVVERRDELAARRSRRLGSGPHRPVEGVAGDGCRRGVVERLGLKSSSSGSWRSGGAGRLLRVGEDAAGLREGGGAGAGAPAAAVADDDDDDNGGAGGGATARWCAADGGWAGASGLRVRRSESHCWRKDSSSESRPSGGWDSDMVGDDGDLDEVAGVPL</sequence>